<evidence type="ECO:0000256" key="6">
    <source>
        <dbReference type="ARBA" id="ARBA00022984"/>
    </source>
</evidence>
<gene>
    <name evidence="12" type="ORF">DN068_13770</name>
</gene>
<keyword evidence="3" id="KW-0547">Nucleotide-binding</keyword>
<evidence type="ECO:0000259" key="9">
    <source>
        <dbReference type="Pfam" id="PF01225"/>
    </source>
</evidence>
<evidence type="ECO:0000259" key="10">
    <source>
        <dbReference type="Pfam" id="PF02875"/>
    </source>
</evidence>
<dbReference type="Pfam" id="PF02875">
    <property type="entry name" value="Mur_ligase_C"/>
    <property type="match status" value="1"/>
</dbReference>
<organism evidence="12 13">
    <name type="scientific">Taibaiella soli</name>
    <dbReference type="NCBI Taxonomy" id="1649169"/>
    <lineage>
        <taxon>Bacteria</taxon>
        <taxon>Pseudomonadati</taxon>
        <taxon>Bacteroidota</taxon>
        <taxon>Chitinophagia</taxon>
        <taxon>Chitinophagales</taxon>
        <taxon>Chitinophagaceae</taxon>
        <taxon>Taibaiella</taxon>
    </lineage>
</organism>
<feature type="domain" description="Mur ligase central" evidence="11">
    <location>
        <begin position="109"/>
        <end position="283"/>
    </location>
</feature>
<dbReference type="InterPro" id="IPR036615">
    <property type="entry name" value="Mur_ligase_C_dom_sf"/>
</dbReference>
<dbReference type="InterPro" id="IPR000713">
    <property type="entry name" value="Mur_ligase_N"/>
</dbReference>
<keyword evidence="6" id="KW-0573">Peptidoglycan synthesis</keyword>
<dbReference type="PANTHER" id="PTHR43445">
    <property type="entry name" value="UDP-N-ACETYLMURAMATE--L-ALANINE LIGASE-RELATED"/>
    <property type="match status" value="1"/>
</dbReference>
<dbReference type="PANTHER" id="PTHR43445:SF5">
    <property type="entry name" value="UDP-N-ACETYLMURAMATE--L-ALANYL-GAMMA-D-GLUTAMYL-MESO-2,6-DIAMINOHEPTANDIOATE LIGASE"/>
    <property type="match status" value="1"/>
</dbReference>
<protein>
    <submittedName>
        <fullName evidence="12">Peptidoglycan synthetase</fullName>
    </submittedName>
</protein>
<dbReference type="Gene3D" id="3.90.190.20">
    <property type="entry name" value="Mur ligase, C-terminal domain"/>
    <property type="match status" value="1"/>
</dbReference>
<keyword evidence="7" id="KW-0131">Cell cycle</keyword>
<feature type="domain" description="Mur ligase N-terminal catalytic" evidence="9">
    <location>
        <begin position="3"/>
        <end position="103"/>
    </location>
</feature>
<keyword evidence="13" id="KW-1185">Reference proteome</keyword>
<dbReference type="Pfam" id="PF01225">
    <property type="entry name" value="Mur_ligase"/>
    <property type="match status" value="1"/>
</dbReference>
<evidence type="ECO:0000256" key="2">
    <source>
        <dbReference type="ARBA" id="ARBA00022618"/>
    </source>
</evidence>
<feature type="domain" description="Mur ligase C-terminal" evidence="10">
    <location>
        <begin position="307"/>
        <end position="438"/>
    </location>
</feature>
<evidence type="ECO:0000259" key="11">
    <source>
        <dbReference type="Pfam" id="PF08245"/>
    </source>
</evidence>
<dbReference type="SUPFAM" id="SSF51984">
    <property type="entry name" value="MurCD N-terminal domain"/>
    <property type="match status" value="1"/>
</dbReference>
<evidence type="ECO:0000256" key="7">
    <source>
        <dbReference type="ARBA" id="ARBA00023306"/>
    </source>
</evidence>
<accession>A0A2W2BG09</accession>
<name>A0A2W2BG09_9BACT</name>
<keyword evidence="8" id="KW-0961">Cell wall biogenesis/degradation</keyword>
<evidence type="ECO:0000256" key="8">
    <source>
        <dbReference type="ARBA" id="ARBA00023316"/>
    </source>
</evidence>
<evidence type="ECO:0000256" key="3">
    <source>
        <dbReference type="ARBA" id="ARBA00022741"/>
    </source>
</evidence>
<evidence type="ECO:0000313" key="13">
    <source>
        <dbReference type="Proteomes" id="UP000248745"/>
    </source>
</evidence>
<comment type="caution">
    <text evidence="12">The sequence shown here is derived from an EMBL/GenBank/DDBJ whole genome shotgun (WGS) entry which is preliminary data.</text>
</comment>
<dbReference type="Pfam" id="PF08245">
    <property type="entry name" value="Mur_ligase_M"/>
    <property type="match status" value="1"/>
</dbReference>
<dbReference type="EMBL" id="QKTW01000018">
    <property type="protein sequence ID" value="PZF72416.1"/>
    <property type="molecule type" value="Genomic_DNA"/>
</dbReference>
<dbReference type="Gene3D" id="3.40.50.720">
    <property type="entry name" value="NAD(P)-binding Rossmann-like Domain"/>
    <property type="match status" value="1"/>
</dbReference>
<dbReference type="GO" id="GO:0071555">
    <property type="term" value="P:cell wall organization"/>
    <property type="evidence" value="ECO:0007669"/>
    <property type="project" value="UniProtKB-KW"/>
</dbReference>
<dbReference type="AlphaFoldDB" id="A0A2W2BG09"/>
<dbReference type="InterPro" id="IPR050061">
    <property type="entry name" value="MurCDEF_pg_biosynth"/>
</dbReference>
<evidence type="ECO:0000256" key="4">
    <source>
        <dbReference type="ARBA" id="ARBA00022840"/>
    </source>
</evidence>
<dbReference type="RefSeq" id="WP_110999511.1">
    <property type="nucleotide sequence ID" value="NZ_QKTW01000018.1"/>
</dbReference>
<dbReference type="InterPro" id="IPR004101">
    <property type="entry name" value="Mur_ligase_C"/>
</dbReference>
<keyword evidence="5" id="KW-0133">Cell shape</keyword>
<dbReference type="OrthoDB" id="9804126at2"/>
<proteinExistence type="predicted"/>
<evidence type="ECO:0000256" key="5">
    <source>
        <dbReference type="ARBA" id="ARBA00022960"/>
    </source>
</evidence>
<reference evidence="12 13" key="1">
    <citation type="submission" date="2018-06" db="EMBL/GenBank/DDBJ databases">
        <title>Mucibacter soli gen. nov., sp. nov., a new member of the family Chitinophagaceae producing mucin.</title>
        <authorList>
            <person name="Kim M.-K."/>
            <person name="Park S."/>
            <person name="Kim T.-S."/>
            <person name="Joung Y."/>
            <person name="Han J.-H."/>
            <person name="Kim S.B."/>
        </authorList>
    </citation>
    <scope>NUCLEOTIDE SEQUENCE [LARGE SCALE GENOMIC DNA]</scope>
    <source>
        <strain evidence="12 13">R1-15</strain>
    </source>
</reference>
<dbReference type="InterPro" id="IPR013221">
    <property type="entry name" value="Mur_ligase_cen"/>
</dbReference>
<dbReference type="GO" id="GO:0051301">
    <property type="term" value="P:cell division"/>
    <property type="evidence" value="ECO:0007669"/>
    <property type="project" value="UniProtKB-KW"/>
</dbReference>
<evidence type="ECO:0000313" key="12">
    <source>
        <dbReference type="EMBL" id="PZF72416.1"/>
    </source>
</evidence>
<dbReference type="GO" id="GO:0005524">
    <property type="term" value="F:ATP binding"/>
    <property type="evidence" value="ECO:0007669"/>
    <property type="project" value="UniProtKB-KW"/>
</dbReference>
<sequence length="460" mass="51026">MKRIHFIAIGGAVMHQLALALHNQGNIVSGSDDEINDPAKSNLAAAGILPPAFGWHPEKITKELDAIVLGMHAKADNPELLAAQSLNIPIYSFPQYVYEVSKNKKRVVVAGSHGKTTITSMIMHVLKHQGLQFDYLVGAKLAGFDQSVQLTDAPLIILEGDEYPASVIEKRPKIFFYHPHISVLSGVAWDHINVFPTYEIYRSQFEQYLKGMDAGASLYYNNEDSEVKIVVDIAGQALKAVPYNMPDFRYENGEAIINTTNGEVKVAVFGRHNLLNMQAAKGVCMELGISEVDFYNAISTFTGAAKRLEKIAEKEGLVAYRDFAHAPSKLKATLDAVREAYPDHLLVACFELHTYSSLNEQFLSEYAHSMDNADTSIVYFSRHALELKGLPPLQTEIVKNYFERNDLTVIDDKQTLQNAVQETLSKADRPVCLLLMSSGTFDGIDWNSVASHFTLSKSNI</sequence>
<evidence type="ECO:0000256" key="1">
    <source>
        <dbReference type="ARBA" id="ARBA00022598"/>
    </source>
</evidence>
<dbReference type="SUPFAM" id="SSF53244">
    <property type="entry name" value="MurD-like peptide ligases, peptide-binding domain"/>
    <property type="match status" value="1"/>
</dbReference>
<keyword evidence="2" id="KW-0132">Cell division</keyword>
<dbReference type="Proteomes" id="UP000248745">
    <property type="component" value="Unassembled WGS sequence"/>
</dbReference>
<keyword evidence="1" id="KW-0436">Ligase</keyword>
<dbReference type="InterPro" id="IPR036565">
    <property type="entry name" value="Mur-like_cat_sf"/>
</dbReference>
<dbReference type="GO" id="GO:0016881">
    <property type="term" value="F:acid-amino acid ligase activity"/>
    <property type="evidence" value="ECO:0007669"/>
    <property type="project" value="InterPro"/>
</dbReference>
<dbReference type="Gene3D" id="3.40.1190.10">
    <property type="entry name" value="Mur-like, catalytic domain"/>
    <property type="match status" value="1"/>
</dbReference>
<keyword evidence="4" id="KW-0067">ATP-binding</keyword>
<dbReference type="GO" id="GO:0008360">
    <property type="term" value="P:regulation of cell shape"/>
    <property type="evidence" value="ECO:0007669"/>
    <property type="project" value="UniProtKB-KW"/>
</dbReference>
<dbReference type="GO" id="GO:0009252">
    <property type="term" value="P:peptidoglycan biosynthetic process"/>
    <property type="evidence" value="ECO:0007669"/>
    <property type="project" value="UniProtKB-KW"/>
</dbReference>
<dbReference type="SUPFAM" id="SSF53623">
    <property type="entry name" value="MurD-like peptide ligases, catalytic domain"/>
    <property type="match status" value="1"/>
</dbReference>